<feature type="non-terminal residue" evidence="2">
    <location>
        <position position="1"/>
    </location>
</feature>
<protein>
    <submittedName>
        <fullName evidence="2">Uncharacterized protein</fullName>
    </submittedName>
</protein>
<reference evidence="3" key="1">
    <citation type="submission" date="2022-10" db="EMBL/GenBank/DDBJ databases">
        <title>Genome assembly of Pristionchus species.</title>
        <authorList>
            <person name="Yoshida K."/>
            <person name="Sommer R.J."/>
        </authorList>
    </citation>
    <scope>NUCLEOTIDE SEQUENCE [LARGE SCALE GENOMIC DNA]</scope>
    <source>
        <strain evidence="3">RS5460</strain>
    </source>
</reference>
<dbReference type="AlphaFoldDB" id="A0AAN5D4V3"/>
<feature type="non-terminal residue" evidence="2">
    <location>
        <position position="167"/>
    </location>
</feature>
<evidence type="ECO:0000313" key="3">
    <source>
        <dbReference type="Proteomes" id="UP001328107"/>
    </source>
</evidence>
<evidence type="ECO:0000256" key="1">
    <source>
        <dbReference type="SAM" id="MobiDB-lite"/>
    </source>
</evidence>
<organism evidence="2 3">
    <name type="scientific">Pristionchus mayeri</name>
    <dbReference type="NCBI Taxonomy" id="1317129"/>
    <lineage>
        <taxon>Eukaryota</taxon>
        <taxon>Metazoa</taxon>
        <taxon>Ecdysozoa</taxon>
        <taxon>Nematoda</taxon>
        <taxon>Chromadorea</taxon>
        <taxon>Rhabditida</taxon>
        <taxon>Rhabditina</taxon>
        <taxon>Diplogasteromorpha</taxon>
        <taxon>Diplogasteroidea</taxon>
        <taxon>Neodiplogasteridae</taxon>
        <taxon>Pristionchus</taxon>
    </lineage>
</organism>
<gene>
    <name evidence="2" type="ORF">PMAYCL1PPCAC_26883</name>
</gene>
<dbReference type="EMBL" id="BTRK01000006">
    <property type="protein sequence ID" value="GMR56688.1"/>
    <property type="molecule type" value="Genomic_DNA"/>
</dbReference>
<keyword evidence="3" id="KW-1185">Reference proteome</keyword>
<proteinExistence type="predicted"/>
<feature type="region of interest" description="Disordered" evidence="1">
    <location>
        <begin position="73"/>
        <end position="93"/>
    </location>
</feature>
<comment type="caution">
    <text evidence="2">The sequence shown here is derived from an EMBL/GenBank/DDBJ whole genome shotgun (WGS) entry which is preliminary data.</text>
</comment>
<feature type="compositionally biased region" description="Low complexity" evidence="1">
    <location>
        <begin position="73"/>
        <end position="88"/>
    </location>
</feature>
<name>A0AAN5D4V3_9BILA</name>
<evidence type="ECO:0000313" key="2">
    <source>
        <dbReference type="EMBL" id="GMR56688.1"/>
    </source>
</evidence>
<dbReference type="Proteomes" id="UP001328107">
    <property type="component" value="Unassembled WGS sequence"/>
</dbReference>
<accession>A0AAN5D4V3</accession>
<sequence length="167" mass="17693">GSVLTIFRNGPSSQSESSIAPVNFTDIEAALDGFIFLRIAPVTEAFFGISAEWSIASSHFPFSIRSPPIESIGSKLKPSSSSSGSSLKMGTNSVASLSPSTLSIEFIEDSSARRKLCITLSVFSLCSFVKRAPSTSQLEVNLPKSVRVRRSSTPVSPLTSTESEIAA</sequence>